<gene>
    <name evidence="2" type="ORF">AOQ84DRAFT_444148</name>
</gene>
<dbReference type="AlphaFoldDB" id="A0A8E2EMC2"/>
<dbReference type="PANTHER" id="PTHR44167:SF30">
    <property type="entry name" value="PHOSPHORYLASE KINASE"/>
    <property type="match status" value="1"/>
</dbReference>
<dbReference type="PANTHER" id="PTHR44167">
    <property type="entry name" value="OVARIAN-SPECIFIC SERINE/THREONINE-PROTEIN KINASE LOK-RELATED"/>
    <property type="match status" value="1"/>
</dbReference>
<dbReference type="GO" id="GO:0005634">
    <property type="term" value="C:nucleus"/>
    <property type="evidence" value="ECO:0007669"/>
    <property type="project" value="TreeGrafter"/>
</dbReference>
<feature type="domain" description="Protein kinase" evidence="1">
    <location>
        <begin position="404"/>
        <end position="712"/>
    </location>
</feature>
<dbReference type="SUPFAM" id="SSF56112">
    <property type="entry name" value="Protein kinase-like (PK-like)"/>
    <property type="match status" value="1"/>
</dbReference>
<dbReference type="Pfam" id="PF00069">
    <property type="entry name" value="Pkinase"/>
    <property type="match status" value="1"/>
</dbReference>
<evidence type="ECO:0000313" key="2">
    <source>
        <dbReference type="EMBL" id="OCL01236.1"/>
    </source>
</evidence>
<sequence>MLCVEEVDNCSDESRQSRMKRFDADTRAELDHRIVRTSASWSIGRPEEATLRNSSSTSDLVRFQLKACQKSTENVDCVSTVHSISEASVKTHHTLTPSNSLFLGTTGYHRKKRTVYTRLKGLVQRDSMCGLVREDPRNGLGKSEIPDGRNRYSKILPITAECRDLGDFRMNPPNDWPVGRFCESYYAFIAYFVLYDPKTSHFWPPNEFFPLLTNNQMIDLGLDLLSEIQRRKDIYAAHLSWLPEIRDFVKCTSVPIRVLCRLSDERLYHLRVGFCSEFIRTKESGIRANIIKFYPKIMSLTSEQTIMPHASLDYENTQSISEVKSPINLTLQHPVGDTGSSQPGLDHNIGIAGPPFLNRSLKQVSKAQDLIGPLQNSFNEKDWSGRGQHAEFDPDEKHKLRRILQFDSVLGTTKNALVESVKCKRILLARKTIRCSHRISRETAIKEVVHLQRLEHFHIVQLIGTYVMGNDIAILLYPVTEFNLETFIQSITDLSDQNASGEAYQSLTKADKREPILRRQSLATSFRCLSNALKYIHEKITKHMDIKPQNILVRDTRASRSSNTPAYKIYIADFGIARSYASQEESETEGPTSFTRKYAAPEVVDWDRRGLAADIFSLGCVFAEMLAALAPNDPVDQIQQLKSIRSSDENDSSYQANIQRVQKWLFNLPLDQPAYFPVALVSPLVSEMINFNPAQRPSAERVARSFGASEYCCTKTTGREPLEAMKEDNQEMHDAGPSTVKGPFGRVLAMIKE</sequence>
<organism evidence="2 3">
    <name type="scientific">Glonium stellatum</name>
    <dbReference type="NCBI Taxonomy" id="574774"/>
    <lineage>
        <taxon>Eukaryota</taxon>
        <taxon>Fungi</taxon>
        <taxon>Dikarya</taxon>
        <taxon>Ascomycota</taxon>
        <taxon>Pezizomycotina</taxon>
        <taxon>Dothideomycetes</taxon>
        <taxon>Pleosporomycetidae</taxon>
        <taxon>Gloniales</taxon>
        <taxon>Gloniaceae</taxon>
        <taxon>Glonium</taxon>
    </lineage>
</organism>
<dbReference type="SMART" id="SM00220">
    <property type="entry name" value="S_TKc"/>
    <property type="match status" value="1"/>
</dbReference>
<keyword evidence="3" id="KW-1185">Reference proteome</keyword>
<dbReference type="GO" id="GO:0005524">
    <property type="term" value="F:ATP binding"/>
    <property type="evidence" value="ECO:0007669"/>
    <property type="project" value="InterPro"/>
</dbReference>
<dbReference type="OrthoDB" id="4062651at2759"/>
<dbReference type="EMBL" id="KV751167">
    <property type="protein sequence ID" value="OCL01236.1"/>
    <property type="molecule type" value="Genomic_DNA"/>
</dbReference>
<dbReference type="Gene3D" id="1.10.510.10">
    <property type="entry name" value="Transferase(Phosphotransferase) domain 1"/>
    <property type="match status" value="1"/>
</dbReference>
<dbReference type="PROSITE" id="PS50011">
    <property type="entry name" value="PROTEIN_KINASE_DOM"/>
    <property type="match status" value="1"/>
</dbReference>
<keyword evidence="2" id="KW-0418">Kinase</keyword>
<reference evidence="2 3" key="1">
    <citation type="journal article" date="2016" name="Nat. Commun.">
        <title>Ectomycorrhizal ecology is imprinted in the genome of the dominant symbiotic fungus Cenococcum geophilum.</title>
        <authorList>
            <consortium name="DOE Joint Genome Institute"/>
            <person name="Peter M."/>
            <person name="Kohler A."/>
            <person name="Ohm R.A."/>
            <person name="Kuo A."/>
            <person name="Krutzmann J."/>
            <person name="Morin E."/>
            <person name="Arend M."/>
            <person name="Barry K.W."/>
            <person name="Binder M."/>
            <person name="Choi C."/>
            <person name="Clum A."/>
            <person name="Copeland A."/>
            <person name="Grisel N."/>
            <person name="Haridas S."/>
            <person name="Kipfer T."/>
            <person name="LaButti K."/>
            <person name="Lindquist E."/>
            <person name="Lipzen A."/>
            <person name="Maire R."/>
            <person name="Meier B."/>
            <person name="Mihaltcheva S."/>
            <person name="Molinier V."/>
            <person name="Murat C."/>
            <person name="Poggeler S."/>
            <person name="Quandt C.A."/>
            <person name="Sperisen C."/>
            <person name="Tritt A."/>
            <person name="Tisserant E."/>
            <person name="Crous P.W."/>
            <person name="Henrissat B."/>
            <person name="Nehls U."/>
            <person name="Egli S."/>
            <person name="Spatafora J.W."/>
            <person name="Grigoriev I.V."/>
            <person name="Martin F.M."/>
        </authorList>
    </citation>
    <scope>NUCLEOTIDE SEQUENCE [LARGE SCALE GENOMIC DNA]</scope>
    <source>
        <strain evidence="2 3">CBS 207.34</strain>
    </source>
</reference>
<protein>
    <submittedName>
        <fullName evidence="2">Kinase-like protein</fullName>
    </submittedName>
</protein>
<dbReference type="CDD" id="cd00180">
    <property type="entry name" value="PKc"/>
    <property type="match status" value="1"/>
</dbReference>
<dbReference type="GO" id="GO:0044773">
    <property type="term" value="P:mitotic DNA damage checkpoint signaling"/>
    <property type="evidence" value="ECO:0007669"/>
    <property type="project" value="TreeGrafter"/>
</dbReference>
<dbReference type="Proteomes" id="UP000250140">
    <property type="component" value="Unassembled WGS sequence"/>
</dbReference>
<dbReference type="GO" id="GO:0004674">
    <property type="term" value="F:protein serine/threonine kinase activity"/>
    <property type="evidence" value="ECO:0007669"/>
    <property type="project" value="TreeGrafter"/>
</dbReference>
<evidence type="ECO:0000259" key="1">
    <source>
        <dbReference type="PROSITE" id="PS50011"/>
    </source>
</evidence>
<accession>A0A8E2EMC2</accession>
<dbReference type="InterPro" id="IPR011009">
    <property type="entry name" value="Kinase-like_dom_sf"/>
</dbReference>
<name>A0A8E2EMC2_9PEZI</name>
<keyword evidence="2" id="KW-0808">Transferase</keyword>
<proteinExistence type="predicted"/>
<dbReference type="InterPro" id="IPR000719">
    <property type="entry name" value="Prot_kinase_dom"/>
</dbReference>
<evidence type="ECO:0000313" key="3">
    <source>
        <dbReference type="Proteomes" id="UP000250140"/>
    </source>
</evidence>